<proteinExistence type="predicted"/>
<dbReference type="AlphaFoldDB" id="A0AAV1AUE0"/>
<dbReference type="Proteomes" id="UP001157006">
    <property type="component" value="Chromosome 5"/>
</dbReference>
<evidence type="ECO:0000313" key="1">
    <source>
        <dbReference type="EMBL" id="CAI8614005.1"/>
    </source>
</evidence>
<keyword evidence="2" id="KW-1185">Reference proteome</keyword>
<protein>
    <submittedName>
        <fullName evidence="1">Uncharacterized protein</fullName>
    </submittedName>
</protein>
<organism evidence="1 2">
    <name type="scientific">Vicia faba</name>
    <name type="common">Broad bean</name>
    <name type="synonym">Faba vulgaris</name>
    <dbReference type="NCBI Taxonomy" id="3906"/>
    <lineage>
        <taxon>Eukaryota</taxon>
        <taxon>Viridiplantae</taxon>
        <taxon>Streptophyta</taxon>
        <taxon>Embryophyta</taxon>
        <taxon>Tracheophyta</taxon>
        <taxon>Spermatophyta</taxon>
        <taxon>Magnoliopsida</taxon>
        <taxon>eudicotyledons</taxon>
        <taxon>Gunneridae</taxon>
        <taxon>Pentapetalae</taxon>
        <taxon>rosids</taxon>
        <taxon>fabids</taxon>
        <taxon>Fabales</taxon>
        <taxon>Fabaceae</taxon>
        <taxon>Papilionoideae</taxon>
        <taxon>50 kb inversion clade</taxon>
        <taxon>NPAAA clade</taxon>
        <taxon>Hologalegina</taxon>
        <taxon>IRL clade</taxon>
        <taxon>Fabeae</taxon>
        <taxon>Vicia</taxon>
    </lineage>
</organism>
<sequence length="241" mass="27439">MQAVQPTAFDKPMDKSISTLNAIITPMNSTCKELPSPDEEGKEAYLITISTPEHSTSSTKRGSSLSHLICISFDPTKRRRRVRKNINVSFYLRRYYIYIEILEDREINNVYCTFDTRITTHQSHKTSHVNDANFPISSNSIKSGFAHCKPDFSKNKLDSNHDHYFAMQIPSFINEFPTINNVGNGKMNVEAARDPVPNFGGKAIIEEEMRNGFFLIVTHSALRWEGDASLVHIFISWYGIV</sequence>
<dbReference type="EMBL" id="OX451740">
    <property type="protein sequence ID" value="CAI8614005.1"/>
    <property type="molecule type" value="Genomic_DNA"/>
</dbReference>
<gene>
    <name evidence="1" type="ORF">VFH_V108720</name>
</gene>
<accession>A0AAV1AUE0</accession>
<evidence type="ECO:0000313" key="2">
    <source>
        <dbReference type="Proteomes" id="UP001157006"/>
    </source>
</evidence>
<reference evidence="1 2" key="1">
    <citation type="submission" date="2023-01" db="EMBL/GenBank/DDBJ databases">
        <authorList>
            <person name="Kreplak J."/>
        </authorList>
    </citation>
    <scope>NUCLEOTIDE SEQUENCE [LARGE SCALE GENOMIC DNA]</scope>
</reference>
<name>A0AAV1AUE0_VICFA</name>